<evidence type="ECO:0000313" key="2">
    <source>
        <dbReference type="Proteomes" id="UP000001075"/>
    </source>
</evidence>
<proteinExistence type="predicted"/>
<dbReference type="AlphaFoldDB" id="G3I156"/>
<gene>
    <name evidence="1" type="ORF">I79_017102</name>
</gene>
<protein>
    <submittedName>
        <fullName evidence="1">Uncharacterized protein</fullName>
    </submittedName>
</protein>
<sequence>MGVGTPAKCGWHLLEAAPARRAGRLKDLSPVLSAFPLAAELIDPVVAASSSEPAFPSSLGTL</sequence>
<evidence type="ECO:0000313" key="1">
    <source>
        <dbReference type="EMBL" id="EGW10817.1"/>
    </source>
</evidence>
<organism evidence="1 2">
    <name type="scientific">Cricetulus griseus</name>
    <name type="common">Chinese hamster</name>
    <name type="synonym">Cricetulus barabensis griseus</name>
    <dbReference type="NCBI Taxonomy" id="10029"/>
    <lineage>
        <taxon>Eukaryota</taxon>
        <taxon>Metazoa</taxon>
        <taxon>Chordata</taxon>
        <taxon>Craniata</taxon>
        <taxon>Vertebrata</taxon>
        <taxon>Euteleostomi</taxon>
        <taxon>Mammalia</taxon>
        <taxon>Eutheria</taxon>
        <taxon>Euarchontoglires</taxon>
        <taxon>Glires</taxon>
        <taxon>Rodentia</taxon>
        <taxon>Myomorpha</taxon>
        <taxon>Muroidea</taxon>
        <taxon>Cricetidae</taxon>
        <taxon>Cricetinae</taxon>
        <taxon>Cricetulus</taxon>
    </lineage>
</organism>
<name>G3I156_CRIGR</name>
<accession>G3I156</accession>
<dbReference type="EMBL" id="JH001049">
    <property type="protein sequence ID" value="EGW10817.1"/>
    <property type="molecule type" value="Genomic_DNA"/>
</dbReference>
<dbReference type="InParanoid" id="G3I156"/>
<reference evidence="2" key="1">
    <citation type="journal article" date="2011" name="Nat. Biotechnol.">
        <title>The genomic sequence of the Chinese hamster ovary (CHO)-K1 cell line.</title>
        <authorList>
            <person name="Xu X."/>
            <person name="Nagarajan H."/>
            <person name="Lewis N.E."/>
            <person name="Pan S."/>
            <person name="Cai Z."/>
            <person name="Liu X."/>
            <person name="Chen W."/>
            <person name="Xie M."/>
            <person name="Wang W."/>
            <person name="Hammond S."/>
            <person name="Andersen M.R."/>
            <person name="Neff N."/>
            <person name="Passarelli B."/>
            <person name="Koh W."/>
            <person name="Fan H.C."/>
            <person name="Wang J."/>
            <person name="Gui Y."/>
            <person name="Lee K.H."/>
            <person name="Betenbaugh M.J."/>
            <person name="Quake S.R."/>
            <person name="Famili I."/>
            <person name="Palsson B.O."/>
            <person name="Wang J."/>
        </authorList>
    </citation>
    <scope>NUCLEOTIDE SEQUENCE [LARGE SCALE GENOMIC DNA]</scope>
    <source>
        <strain evidence="2">CHO K1 cell line</strain>
    </source>
</reference>
<dbReference type="Proteomes" id="UP000001075">
    <property type="component" value="Unassembled WGS sequence"/>
</dbReference>